<dbReference type="AlphaFoldDB" id="A0A183IVX1"/>
<dbReference type="Proteomes" id="UP000270296">
    <property type="component" value="Unassembled WGS sequence"/>
</dbReference>
<gene>
    <name evidence="1" type="ORF">SBAD_LOCUS7768</name>
</gene>
<dbReference type="EMBL" id="UZAM01010924">
    <property type="protein sequence ID" value="VDP14229.1"/>
    <property type="molecule type" value="Genomic_DNA"/>
</dbReference>
<reference evidence="3" key="1">
    <citation type="submission" date="2016-06" db="UniProtKB">
        <authorList>
            <consortium name="WormBaseParasite"/>
        </authorList>
    </citation>
    <scope>IDENTIFICATION</scope>
</reference>
<reference evidence="1 2" key="2">
    <citation type="submission" date="2018-11" db="EMBL/GenBank/DDBJ databases">
        <authorList>
            <consortium name="Pathogen Informatics"/>
        </authorList>
    </citation>
    <scope>NUCLEOTIDE SEQUENCE [LARGE SCALE GENOMIC DNA]</scope>
</reference>
<accession>A0A183IVX1</accession>
<organism evidence="3">
    <name type="scientific">Soboliphyme baturini</name>
    <dbReference type="NCBI Taxonomy" id="241478"/>
    <lineage>
        <taxon>Eukaryota</taxon>
        <taxon>Metazoa</taxon>
        <taxon>Ecdysozoa</taxon>
        <taxon>Nematoda</taxon>
        <taxon>Enoplea</taxon>
        <taxon>Dorylaimia</taxon>
        <taxon>Dioctophymatida</taxon>
        <taxon>Dioctophymatoidea</taxon>
        <taxon>Soboliphymatidae</taxon>
        <taxon>Soboliphyme</taxon>
    </lineage>
</organism>
<evidence type="ECO:0000313" key="1">
    <source>
        <dbReference type="EMBL" id="VDP14229.1"/>
    </source>
</evidence>
<dbReference type="WBParaSite" id="SBAD_0000806101-mRNA-1">
    <property type="protein sequence ID" value="SBAD_0000806101-mRNA-1"/>
    <property type="gene ID" value="SBAD_0000806101"/>
</dbReference>
<evidence type="ECO:0000313" key="3">
    <source>
        <dbReference type="WBParaSite" id="SBAD_0000806101-mRNA-1"/>
    </source>
</evidence>
<evidence type="ECO:0000313" key="2">
    <source>
        <dbReference type="Proteomes" id="UP000270296"/>
    </source>
</evidence>
<name>A0A183IVX1_9BILA</name>
<keyword evidence="2" id="KW-1185">Reference proteome</keyword>
<proteinExistence type="predicted"/>
<protein>
    <submittedName>
        <fullName evidence="3">TPP1 domain-containing protein</fullName>
    </submittedName>
</protein>
<sequence length="255" mass="27650">MLAWRWGTNLVEPNFIRFAQPQTDPKCISELLESSNAGRSPTSSGVELNSNVSHRSSLSVDSGCLSVASDLLFPTAHKFSSESCCYSMCSNSSCGVTKIALRSTESCDNDTSEDEGCFADELVRNAPSTDSDSLAALDENVPPKPPFRTKRHLFSFQRPKSLYSYPEENTVLVIGNDFKQSVVSAVSGGAVASAINQMQPGAGMWTEGLPPSRLMKVFLESTPALFVADLQTAELRPWQNASAPPLAKYVQEKLN</sequence>